<dbReference type="InterPro" id="IPR012347">
    <property type="entry name" value="Ferritin-like"/>
</dbReference>
<comment type="caution">
    <text evidence="3">The sequence shown here is derived from an EMBL/GenBank/DDBJ whole genome shotgun (WGS) entry which is preliminary data.</text>
</comment>
<evidence type="ECO:0000313" key="3">
    <source>
        <dbReference type="EMBL" id="PKY70367.1"/>
    </source>
</evidence>
<dbReference type="Proteomes" id="UP000242755">
    <property type="component" value="Unassembled WGS sequence"/>
</dbReference>
<evidence type="ECO:0000256" key="1">
    <source>
        <dbReference type="SAM" id="SignalP"/>
    </source>
</evidence>
<evidence type="ECO:0000313" key="4">
    <source>
        <dbReference type="Proteomes" id="UP000242755"/>
    </source>
</evidence>
<dbReference type="EMBL" id="PKGO01000005">
    <property type="protein sequence ID" value="PKY70367.1"/>
    <property type="molecule type" value="Genomic_DNA"/>
</dbReference>
<sequence>MTGTPLRRRITGLIAVAVLGASVVSCAGQDQDATNAPQTDRDGVEVTAGANQPAEVNEVDLHFVAMMTPHHQQAVDMSEIILTAEGTSAATADLADRIKVGQQEEIDSMVGWAEQWGQHDLMAHHAPHIANGMITPEQLDQLETLAGEEADTRFLQLMHFHHQGAIAMTQDQIDNGGYQPLVDLAQQMIDIQTAEMHEIEQLLDAKGERLLTE</sequence>
<dbReference type="PANTHER" id="PTHR36933">
    <property type="entry name" value="SLL0788 PROTEIN"/>
    <property type="match status" value="1"/>
</dbReference>
<reference evidence="3 4" key="1">
    <citation type="submission" date="2017-12" db="EMBL/GenBank/DDBJ databases">
        <title>Phylogenetic diversity of female urinary microbiome.</title>
        <authorList>
            <person name="Thomas-White K."/>
            <person name="Wolfe A.J."/>
        </authorList>
    </citation>
    <scope>NUCLEOTIDE SEQUENCE [LARGE SCALE GENOMIC DNA]</scope>
    <source>
        <strain evidence="3 4">UMB0426</strain>
    </source>
</reference>
<gene>
    <name evidence="3" type="ORF">CYJ40_06505</name>
</gene>
<dbReference type="STRING" id="1176165.GCA_001584405_00348"/>
<dbReference type="Pfam" id="PF03713">
    <property type="entry name" value="DUF305"/>
    <property type="match status" value="1"/>
</dbReference>
<proteinExistence type="predicted"/>
<protein>
    <submittedName>
        <fullName evidence="3">DUF305 domain-containing protein</fullName>
    </submittedName>
</protein>
<dbReference type="PANTHER" id="PTHR36933:SF1">
    <property type="entry name" value="SLL0788 PROTEIN"/>
    <property type="match status" value="1"/>
</dbReference>
<dbReference type="Gene3D" id="1.20.1260.10">
    <property type="match status" value="1"/>
</dbReference>
<dbReference type="AlphaFoldDB" id="A0A2I1IGW0"/>
<evidence type="ECO:0000259" key="2">
    <source>
        <dbReference type="Pfam" id="PF03713"/>
    </source>
</evidence>
<name>A0A2I1IGW0_9MICO</name>
<dbReference type="InterPro" id="IPR005183">
    <property type="entry name" value="DUF305_CopM-like"/>
</dbReference>
<dbReference type="PROSITE" id="PS51257">
    <property type="entry name" value="PROKAR_LIPOPROTEIN"/>
    <property type="match status" value="1"/>
</dbReference>
<keyword evidence="1" id="KW-0732">Signal</keyword>
<accession>A0A2I1IGW0</accession>
<feature type="signal peptide" evidence="1">
    <location>
        <begin position="1"/>
        <end position="27"/>
    </location>
</feature>
<feature type="chain" id="PRO_5039278772" evidence="1">
    <location>
        <begin position="28"/>
        <end position="213"/>
    </location>
</feature>
<organism evidence="3 4">
    <name type="scientific">Brevibacterium ravenspurgense</name>
    <dbReference type="NCBI Taxonomy" id="479117"/>
    <lineage>
        <taxon>Bacteria</taxon>
        <taxon>Bacillati</taxon>
        <taxon>Actinomycetota</taxon>
        <taxon>Actinomycetes</taxon>
        <taxon>Micrococcales</taxon>
        <taxon>Brevibacteriaceae</taxon>
        <taxon>Brevibacterium</taxon>
    </lineage>
</organism>
<dbReference type="RefSeq" id="WP_101672460.1">
    <property type="nucleotide sequence ID" value="NZ_PKGO01000005.1"/>
</dbReference>
<feature type="domain" description="DUF305" evidence="2">
    <location>
        <begin position="60"/>
        <end position="203"/>
    </location>
</feature>